<evidence type="ECO:0000256" key="5">
    <source>
        <dbReference type="ARBA" id="ARBA00023098"/>
    </source>
</evidence>
<comment type="subunit">
    <text evidence="9 10">Homodimer. Probably interacts with PlsY.</text>
</comment>
<dbReference type="GO" id="GO:0005737">
    <property type="term" value="C:cytoplasm"/>
    <property type="evidence" value="ECO:0007669"/>
    <property type="project" value="UniProtKB-SubCell"/>
</dbReference>
<dbReference type="AlphaFoldDB" id="A0A9D9GU13"/>
<dbReference type="NCBIfam" id="TIGR00182">
    <property type="entry name" value="plsX"/>
    <property type="match status" value="1"/>
</dbReference>
<accession>A0A9D9GU13</accession>
<protein>
    <recommendedName>
        <fullName evidence="8 10">Phosphate acyltransferase</fullName>
        <ecNumber evidence="8 10">2.3.1.274</ecNumber>
    </recommendedName>
    <alternativeName>
        <fullName evidence="10">Acyl-ACP phosphotransacylase</fullName>
    </alternativeName>
    <alternativeName>
        <fullName evidence="10">Acyl-[acyl-carrier-protein]--phosphate acyltransferase</fullName>
    </alternativeName>
    <alternativeName>
        <fullName evidence="10">Phosphate-acyl-ACP acyltransferase</fullName>
    </alternativeName>
</protein>
<keyword evidence="4 10" id="KW-0808">Transferase</keyword>
<evidence type="ECO:0000256" key="3">
    <source>
        <dbReference type="ARBA" id="ARBA00022516"/>
    </source>
</evidence>
<dbReference type="EMBL" id="JADIMY010000029">
    <property type="protein sequence ID" value="MBO8427235.1"/>
    <property type="molecule type" value="Genomic_DNA"/>
</dbReference>
<dbReference type="GO" id="GO:0043811">
    <property type="term" value="F:phosphate:acyl-[acyl carrier protein] acyltransferase activity"/>
    <property type="evidence" value="ECO:0007669"/>
    <property type="project" value="UniProtKB-UniRule"/>
</dbReference>
<comment type="function">
    <text evidence="10">Catalyzes the reversible formation of acyl-phosphate (acyl-PO(4)) from acyl-[acyl-carrier-protein] (acyl-ACP). This enzyme utilizes acyl-ACP as fatty acyl donor, but not acyl-CoA.</text>
</comment>
<sequence length="327" mass="36243">MKIVIDMMGGDNGLRATIPSTKTFIEKHNDLELFLIGDINKLTEFKKYKNVTLVQSETVVKMDADPLSALRETNSSLMVGIKTFLDNKCDAFISAGSTGALLSAATFKIKRIEGVIRPGLITPFPTLIKNKKFVVCDLGANTTCTKEELNQFATMGSIYYKTLFHDVNEPRVYQLNIGTESEKGTTVNKEAYILLKENKNINFKGNIEARDPLYGNVDVLITDGYSGNIFLKTMEGTAKAMSKMIKDAFKKNIFTKLGYLLVRKGIVEMKEKMDYKNVGGAMLMGVNGVVIKAHGSSDPKGFLSALESGYKLTSVHIIDKFKENLNR</sequence>
<comment type="catalytic activity">
    <reaction evidence="1 10">
        <text>a fatty acyl-[ACP] + phosphate = an acyl phosphate + holo-[ACP]</text>
        <dbReference type="Rhea" id="RHEA:42292"/>
        <dbReference type="Rhea" id="RHEA-COMP:9685"/>
        <dbReference type="Rhea" id="RHEA-COMP:14125"/>
        <dbReference type="ChEBI" id="CHEBI:43474"/>
        <dbReference type="ChEBI" id="CHEBI:59918"/>
        <dbReference type="ChEBI" id="CHEBI:64479"/>
        <dbReference type="ChEBI" id="CHEBI:138651"/>
        <dbReference type="EC" id="2.3.1.274"/>
    </reaction>
</comment>
<evidence type="ECO:0000256" key="2">
    <source>
        <dbReference type="ARBA" id="ARBA00022490"/>
    </source>
</evidence>
<evidence type="ECO:0000256" key="10">
    <source>
        <dbReference type="HAMAP-Rule" id="MF_00019"/>
    </source>
</evidence>
<dbReference type="HAMAP" id="MF_00019">
    <property type="entry name" value="PlsX"/>
    <property type="match status" value="1"/>
</dbReference>
<evidence type="ECO:0000256" key="1">
    <source>
        <dbReference type="ARBA" id="ARBA00001232"/>
    </source>
</evidence>
<gene>
    <name evidence="10 11" type="primary">plsX</name>
    <name evidence="11" type="ORF">IAC58_01585</name>
</gene>
<dbReference type="PANTHER" id="PTHR30100:SF1">
    <property type="entry name" value="PHOSPHATE ACYLTRANSFERASE"/>
    <property type="match status" value="1"/>
</dbReference>
<dbReference type="GO" id="GO:0008654">
    <property type="term" value="P:phospholipid biosynthetic process"/>
    <property type="evidence" value="ECO:0007669"/>
    <property type="project" value="UniProtKB-KW"/>
</dbReference>
<name>A0A9D9GU13_9BACL</name>
<evidence type="ECO:0000313" key="11">
    <source>
        <dbReference type="EMBL" id="MBO8427235.1"/>
    </source>
</evidence>
<dbReference type="InterPro" id="IPR003664">
    <property type="entry name" value="FA_synthesis"/>
</dbReference>
<keyword evidence="7 10" id="KW-1208">Phospholipid metabolism</keyword>
<evidence type="ECO:0000256" key="9">
    <source>
        <dbReference type="ARBA" id="ARBA00046608"/>
    </source>
</evidence>
<keyword evidence="11" id="KW-0012">Acyltransferase</keyword>
<evidence type="ECO:0000256" key="4">
    <source>
        <dbReference type="ARBA" id="ARBA00022679"/>
    </source>
</evidence>
<keyword evidence="6 10" id="KW-0594">Phospholipid biosynthesis</keyword>
<keyword evidence="3 10" id="KW-0444">Lipid biosynthesis</keyword>
<dbReference type="SUPFAM" id="SSF53659">
    <property type="entry name" value="Isocitrate/Isopropylmalate dehydrogenase-like"/>
    <property type="match status" value="1"/>
</dbReference>
<dbReference type="Proteomes" id="UP000823613">
    <property type="component" value="Unassembled WGS sequence"/>
</dbReference>
<dbReference type="Pfam" id="PF02504">
    <property type="entry name" value="FA_synthesis"/>
    <property type="match status" value="1"/>
</dbReference>
<organism evidence="11 12">
    <name type="scientific">Candidatus Onthovivens merdipullorum</name>
    <dbReference type="NCBI Taxonomy" id="2840889"/>
    <lineage>
        <taxon>Bacteria</taxon>
        <taxon>Bacillati</taxon>
        <taxon>Bacillota</taxon>
        <taxon>Bacilli</taxon>
        <taxon>Bacillales</taxon>
        <taxon>Candidatus Onthovivens</taxon>
    </lineage>
</organism>
<comment type="pathway">
    <text evidence="10">Lipid metabolism; phospholipid metabolism.</text>
</comment>
<evidence type="ECO:0000313" key="12">
    <source>
        <dbReference type="Proteomes" id="UP000823613"/>
    </source>
</evidence>
<evidence type="ECO:0000256" key="7">
    <source>
        <dbReference type="ARBA" id="ARBA00023264"/>
    </source>
</evidence>
<comment type="caution">
    <text evidence="11">The sequence shown here is derived from an EMBL/GenBank/DDBJ whole genome shotgun (WGS) entry which is preliminary data.</text>
</comment>
<evidence type="ECO:0000256" key="8">
    <source>
        <dbReference type="ARBA" id="ARBA00024069"/>
    </source>
</evidence>
<dbReference type="InterPro" id="IPR012281">
    <property type="entry name" value="Phospholipid_synth_PlsX-like"/>
</dbReference>
<comment type="subcellular location">
    <subcellularLocation>
        <location evidence="10">Cytoplasm</location>
    </subcellularLocation>
    <text evidence="10">Associated with the membrane possibly through PlsY.</text>
</comment>
<reference evidence="11" key="1">
    <citation type="submission" date="2020-10" db="EMBL/GenBank/DDBJ databases">
        <authorList>
            <person name="Gilroy R."/>
        </authorList>
    </citation>
    <scope>NUCLEOTIDE SEQUENCE</scope>
    <source>
        <strain evidence="11">11159</strain>
    </source>
</reference>
<proteinExistence type="inferred from homology"/>
<reference evidence="11" key="2">
    <citation type="journal article" date="2021" name="PeerJ">
        <title>Extensive microbial diversity within the chicken gut microbiome revealed by metagenomics and culture.</title>
        <authorList>
            <person name="Gilroy R."/>
            <person name="Ravi A."/>
            <person name="Getino M."/>
            <person name="Pursley I."/>
            <person name="Horton D.L."/>
            <person name="Alikhan N.F."/>
            <person name="Baker D."/>
            <person name="Gharbi K."/>
            <person name="Hall N."/>
            <person name="Watson M."/>
            <person name="Adriaenssens E.M."/>
            <person name="Foster-Nyarko E."/>
            <person name="Jarju S."/>
            <person name="Secka A."/>
            <person name="Antonio M."/>
            <person name="Oren A."/>
            <person name="Chaudhuri R.R."/>
            <person name="La Ragione R."/>
            <person name="Hildebrand F."/>
            <person name="Pallen M.J."/>
        </authorList>
    </citation>
    <scope>NUCLEOTIDE SEQUENCE</scope>
    <source>
        <strain evidence="11">11159</strain>
    </source>
</reference>
<evidence type="ECO:0000256" key="6">
    <source>
        <dbReference type="ARBA" id="ARBA00023209"/>
    </source>
</evidence>
<dbReference type="PIRSF" id="PIRSF002465">
    <property type="entry name" value="Phsphlp_syn_PlsX"/>
    <property type="match status" value="1"/>
</dbReference>
<dbReference type="GO" id="GO:0006633">
    <property type="term" value="P:fatty acid biosynthetic process"/>
    <property type="evidence" value="ECO:0007669"/>
    <property type="project" value="UniProtKB-UniRule"/>
</dbReference>
<dbReference type="PANTHER" id="PTHR30100">
    <property type="entry name" value="FATTY ACID/PHOSPHOLIPID SYNTHESIS PROTEIN PLSX"/>
    <property type="match status" value="1"/>
</dbReference>
<comment type="similarity">
    <text evidence="10">Belongs to the PlsX family.</text>
</comment>
<dbReference type="Gene3D" id="3.40.718.10">
    <property type="entry name" value="Isopropylmalate Dehydrogenase"/>
    <property type="match status" value="1"/>
</dbReference>
<keyword evidence="2 10" id="KW-0963">Cytoplasm</keyword>
<keyword evidence="5 10" id="KW-0443">Lipid metabolism</keyword>
<dbReference type="EC" id="2.3.1.274" evidence="8 10"/>